<dbReference type="AlphaFoldDB" id="A0A1Q9CIR5"/>
<dbReference type="Gene3D" id="1.25.40.20">
    <property type="entry name" value="Ankyrin repeat-containing domain"/>
    <property type="match status" value="3"/>
</dbReference>
<dbReference type="OrthoDB" id="20872at2759"/>
<keyword evidence="4" id="KW-0418">Kinase</keyword>
<accession>A0A1Q9CIR5</accession>
<dbReference type="PROSITE" id="PS50297">
    <property type="entry name" value="ANK_REP_REGION"/>
    <property type="match status" value="6"/>
</dbReference>
<dbReference type="InterPro" id="IPR002110">
    <property type="entry name" value="Ankyrin_rpt"/>
</dbReference>
<feature type="repeat" description="ANK" evidence="3">
    <location>
        <begin position="711"/>
        <end position="743"/>
    </location>
</feature>
<dbReference type="SMART" id="SM00248">
    <property type="entry name" value="ANK"/>
    <property type="match status" value="7"/>
</dbReference>
<evidence type="ECO:0000256" key="3">
    <source>
        <dbReference type="PROSITE-ProRule" id="PRU00023"/>
    </source>
</evidence>
<reference evidence="4 5" key="1">
    <citation type="submission" date="2016-02" db="EMBL/GenBank/DDBJ databases">
        <title>Genome analysis of coral dinoflagellate symbionts highlights evolutionary adaptations to a symbiotic lifestyle.</title>
        <authorList>
            <person name="Aranda M."/>
            <person name="Li Y."/>
            <person name="Liew Y.J."/>
            <person name="Baumgarten S."/>
            <person name="Simakov O."/>
            <person name="Wilson M."/>
            <person name="Piel J."/>
            <person name="Ashoor H."/>
            <person name="Bougouffa S."/>
            <person name="Bajic V.B."/>
            <person name="Ryu T."/>
            <person name="Ravasi T."/>
            <person name="Bayer T."/>
            <person name="Micklem G."/>
            <person name="Kim H."/>
            <person name="Bhak J."/>
            <person name="Lajeunesse T.C."/>
            <person name="Voolstra C.R."/>
        </authorList>
    </citation>
    <scope>NUCLEOTIDE SEQUENCE [LARGE SCALE GENOMIC DNA]</scope>
    <source>
        <strain evidence="4 5">CCMP2467</strain>
    </source>
</reference>
<dbReference type="SUPFAM" id="SSF48403">
    <property type="entry name" value="Ankyrin repeat"/>
    <property type="match status" value="1"/>
</dbReference>
<dbReference type="GO" id="GO:0016301">
    <property type="term" value="F:kinase activity"/>
    <property type="evidence" value="ECO:0007669"/>
    <property type="project" value="UniProtKB-KW"/>
</dbReference>
<keyword evidence="5" id="KW-1185">Reference proteome</keyword>
<proteinExistence type="predicted"/>
<dbReference type="InterPro" id="IPR036770">
    <property type="entry name" value="Ankyrin_rpt-contain_sf"/>
</dbReference>
<evidence type="ECO:0000256" key="1">
    <source>
        <dbReference type="ARBA" id="ARBA00022737"/>
    </source>
</evidence>
<gene>
    <name evidence="4" type="primary">Kidins220</name>
    <name evidence="4" type="ORF">AK812_SmicGene36493</name>
</gene>
<dbReference type="PANTHER" id="PTHR24188:SF29">
    <property type="entry name" value="GH09064P"/>
    <property type="match status" value="1"/>
</dbReference>
<comment type="caution">
    <text evidence="4">The sequence shown here is derived from an EMBL/GenBank/DDBJ whole genome shotgun (WGS) entry which is preliminary data.</text>
</comment>
<evidence type="ECO:0000313" key="5">
    <source>
        <dbReference type="Proteomes" id="UP000186817"/>
    </source>
</evidence>
<sequence length="762" mass="83030">MILRFLLLTLAAGLRLNNDPVRPWEEHPASTAEELQELLTSMIVEAGTVQVPHKAGGAEAQEVELRKVVADMRKPKDLLANMINTIWQSSSTKRCHQQFEQVMRNLTLTCEGLQPKADWLLDYYASPLPNKTCTQSVSDIFASGDDLVPALQVSRDAVASLKVSDETLRRYQALSFLRNWLVKLTRTHHDALVWAGFWDGDPQKRTTKGKLSNFAMSIEHATMHPDSFLGQVIEGSQNFDACYGDAQTSALAGNMWSIASMSFVLGMREKAQGTVIALVNKKITGERNLSQSVLSTHEIPTVGLAAWGLGFWSPKVIVVDLMGTCSQTSPALQKQLFARLPAWAKSMKRWSAEAFARRSRLQWQCIDCSGACSLDDALAEHVEKLVKAKEAQDRKDQELRQKQKYNFCTSVLMNPTYCLPDPTVASALAVHGAVLKHSAIPAGVAFKLMSKLVKKRRFQNLQEVGERALALARDREDIGEAERGIPELDAATRQLKVKQLLKQNADPNVPDMLGCTALIYAAYEGHQEVIEPLLSAGAQLEARDEVGSTALIWAVRQDHMQAVEALLKAGAQVETQTDFGSTALIDASTKGRVKMVEALVKARAQLEAPNAAGNTALIQAARYGRLKVIEVLQGAGSKLEARDKSGSTALMRAAYNGHLQVVEALLKAGAQMETQAELGSTALINAARQGHLKVVEVLVKAGAQLDATNLHGRTALMYASLKGNLNMVEVLLKASAQLEASDNAGLTALKIAEVTGRLNVHG</sequence>
<name>A0A1Q9CIR5_SYMMI</name>
<dbReference type="EMBL" id="LSRX01001164">
    <property type="protein sequence ID" value="OLP82813.1"/>
    <property type="molecule type" value="Genomic_DNA"/>
</dbReference>
<feature type="repeat" description="ANK" evidence="3">
    <location>
        <begin position="678"/>
        <end position="710"/>
    </location>
</feature>
<organism evidence="4 5">
    <name type="scientific">Symbiodinium microadriaticum</name>
    <name type="common">Dinoflagellate</name>
    <name type="synonym">Zooxanthella microadriatica</name>
    <dbReference type="NCBI Taxonomy" id="2951"/>
    <lineage>
        <taxon>Eukaryota</taxon>
        <taxon>Sar</taxon>
        <taxon>Alveolata</taxon>
        <taxon>Dinophyceae</taxon>
        <taxon>Suessiales</taxon>
        <taxon>Symbiodiniaceae</taxon>
        <taxon>Symbiodinium</taxon>
    </lineage>
</organism>
<evidence type="ECO:0000256" key="2">
    <source>
        <dbReference type="ARBA" id="ARBA00023043"/>
    </source>
</evidence>
<keyword evidence="4" id="KW-0808">Transferase</keyword>
<protein>
    <submittedName>
        <fullName evidence="4">Kinase D-interacting substrate of 220 kDa</fullName>
    </submittedName>
</protein>
<feature type="repeat" description="ANK" evidence="3">
    <location>
        <begin position="645"/>
        <end position="677"/>
    </location>
</feature>
<dbReference type="Pfam" id="PF12796">
    <property type="entry name" value="Ank_2"/>
    <property type="match status" value="3"/>
</dbReference>
<keyword evidence="1" id="KW-0677">Repeat</keyword>
<dbReference type="PANTHER" id="PTHR24188">
    <property type="entry name" value="ANKYRIN REPEAT PROTEIN"/>
    <property type="match status" value="1"/>
</dbReference>
<dbReference type="Pfam" id="PF13637">
    <property type="entry name" value="Ank_4"/>
    <property type="match status" value="1"/>
</dbReference>
<dbReference type="Proteomes" id="UP000186817">
    <property type="component" value="Unassembled WGS sequence"/>
</dbReference>
<keyword evidence="2 3" id="KW-0040">ANK repeat</keyword>
<feature type="repeat" description="ANK" evidence="3">
    <location>
        <begin position="513"/>
        <end position="545"/>
    </location>
</feature>
<feature type="repeat" description="ANK" evidence="3">
    <location>
        <begin position="612"/>
        <end position="644"/>
    </location>
</feature>
<evidence type="ECO:0000313" key="4">
    <source>
        <dbReference type="EMBL" id="OLP82813.1"/>
    </source>
</evidence>
<feature type="repeat" description="ANK" evidence="3">
    <location>
        <begin position="546"/>
        <end position="578"/>
    </location>
</feature>
<dbReference type="PROSITE" id="PS50088">
    <property type="entry name" value="ANK_REPEAT"/>
    <property type="match status" value="6"/>
</dbReference>